<dbReference type="PANTHER" id="PTHR48100:SF1">
    <property type="entry name" value="HISTIDINE PHOSPHATASE FAMILY PROTEIN-RELATED"/>
    <property type="match status" value="1"/>
</dbReference>
<dbReference type="OrthoDB" id="496981at2759"/>
<evidence type="ECO:0000313" key="4">
    <source>
        <dbReference type="Proteomes" id="UP000011777"/>
    </source>
</evidence>
<dbReference type="EMBL" id="AOGT01000781">
    <property type="protein sequence ID" value="EMG49215.1"/>
    <property type="molecule type" value="Genomic_DNA"/>
</dbReference>
<dbReference type="Proteomes" id="UP000011777">
    <property type="component" value="Unassembled WGS sequence"/>
</dbReference>
<comment type="caution">
    <text evidence="3">The sequence shown here is derived from an EMBL/GenBank/DDBJ whole genome shotgun (WGS) entry which is preliminary data.</text>
</comment>
<dbReference type="InterPro" id="IPR050275">
    <property type="entry name" value="PGM_Phosphatase"/>
</dbReference>
<dbReference type="Gene3D" id="3.40.50.1240">
    <property type="entry name" value="Phosphoglycerate mutase-like"/>
    <property type="match status" value="1"/>
</dbReference>
<proteinExistence type="predicted"/>
<dbReference type="OMA" id="TCDHRRS"/>
<accession>M3K1R2</accession>
<protein>
    <submittedName>
        <fullName evidence="3">Phosphomutase, putative</fullName>
    </submittedName>
</protein>
<gene>
    <name evidence="3" type="ORF">G210_0078</name>
</gene>
<evidence type="ECO:0000313" key="3">
    <source>
        <dbReference type="EMBL" id="EMG49215.1"/>
    </source>
</evidence>
<dbReference type="HOGENOM" id="CLU_039184_0_3_1"/>
<name>M3K1R2_CANMX</name>
<dbReference type="GO" id="GO:0016791">
    <property type="term" value="F:phosphatase activity"/>
    <property type="evidence" value="ECO:0007669"/>
    <property type="project" value="TreeGrafter"/>
</dbReference>
<dbReference type="PANTHER" id="PTHR48100">
    <property type="entry name" value="BROAD-SPECIFICITY PHOSPHATASE YOR283W-RELATED"/>
    <property type="match status" value="1"/>
</dbReference>
<evidence type="ECO:0000256" key="2">
    <source>
        <dbReference type="SAM" id="SignalP"/>
    </source>
</evidence>
<feature type="signal peptide" evidence="2">
    <location>
        <begin position="1"/>
        <end position="19"/>
    </location>
</feature>
<dbReference type="STRING" id="1245528.M3K1R2"/>
<feature type="region of interest" description="Disordered" evidence="1">
    <location>
        <begin position="296"/>
        <end position="331"/>
    </location>
</feature>
<dbReference type="AlphaFoldDB" id="M3K1R2"/>
<dbReference type="InterPro" id="IPR029033">
    <property type="entry name" value="His_PPase_superfam"/>
</dbReference>
<dbReference type="SMART" id="SM00855">
    <property type="entry name" value="PGAM"/>
    <property type="match status" value="1"/>
</dbReference>
<sequence length="331" mass="37802">MAITRIMLLQLFLTATTFAQVILASSDPTFTLPKFTSSDKYFGQSDPDIKVDKVNVTDNFGLESKFTWKDVIDSLSDKEKLFFIQRHGEGWHNVAPSNFSSDDWNCYWMEQPGRDGVIWEDAELTPNGIQQIENLAKQVNDTENLPWPEKFYVSPLRRTLQTWELTWKVLNEEKNVDQAPLVKEFARETYGIDSESKRHNKTYITENYPFATFEANFTELDELWKPDARERSQHRKYRAAQLLSDIFDDAGDAKVISIVTHSGLIGSLLDVVGHRSYPMATGSLIPVIIHRKPKKTKTYTMDKPDKTYSDVCPNPPSSISGAPSDYTTIAE</sequence>
<organism evidence="3 4">
    <name type="scientific">Candida maltosa (strain Xu316)</name>
    <name type="common">Yeast</name>
    <dbReference type="NCBI Taxonomy" id="1245528"/>
    <lineage>
        <taxon>Eukaryota</taxon>
        <taxon>Fungi</taxon>
        <taxon>Dikarya</taxon>
        <taxon>Ascomycota</taxon>
        <taxon>Saccharomycotina</taxon>
        <taxon>Pichiomycetes</taxon>
        <taxon>Debaryomycetaceae</taxon>
        <taxon>Candida/Lodderomyces clade</taxon>
        <taxon>Candida</taxon>
    </lineage>
</organism>
<dbReference type="SUPFAM" id="SSF53254">
    <property type="entry name" value="Phosphoglycerate mutase-like"/>
    <property type="match status" value="1"/>
</dbReference>
<keyword evidence="2" id="KW-0732">Signal</keyword>
<feature type="chain" id="PRO_5004035505" evidence="2">
    <location>
        <begin position="20"/>
        <end position="331"/>
    </location>
</feature>
<dbReference type="InterPro" id="IPR013078">
    <property type="entry name" value="His_Pase_superF_clade-1"/>
</dbReference>
<keyword evidence="4" id="KW-1185">Reference proteome</keyword>
<dbReference type="GO" id="GO:0005737">
    <property type="term" value="C:cytoplasm"/>
    <property type="evidence" value="ECO:0007669"/>
    <property type="project" value="TreeGrafter"/>
</dbReference>
<dbReference type="CDD" id="cd07067">
    <property type="entry name" value="HP_PGM_like"/>
    <property type="match status" value="1"/>
</dbReference>
<reference evidence="3 4" key="1">
    <citation type="submission" date="2013-02" db="EMBL/GenBank/DDBJ databases">
        <title>Genome sequence of Candida maltosa Xu316, a potential industrial strain for xylitol and ethanol production.</title>
        <authorList>
            <person name="Yu J."/>
            <person name="Wang Q."/>
            <person name="Geng X."/>
            <person name="Bao W."/>
            <person name="He P."/>
            <person name="Cai J."/>
        </authorList>
    </citation>
    <scope>NUCLEOTIDE SEQUENCE [LARGE SCALE GENOMIC DNA]</scope>
    <source>
        <strain evidence="4">Xu316</strain>
    </source>
</reference>
<dbReference type="eggNOG" id="KOG4754">
    <property type="taxonomic scope" value="Eukaryota"/>
</dbReference>
<dbReference type="Pfam" id="PF00300">
    <property type="entry name" value="His_Phos_1"/>
    <property type="match status" value="1"/>
</dbReference>
<feature type="compositionally biased region" description="Polar residues" evidence="1">
    <location>
        <begin position="317"/>
        <end position="331"/>
    </location>
</feature>
<evidence type="ECO:0000256" key="1">
    <source>
        <dbReference type="SAM" id="MobiDB-lite"/>
    </source>
</evidence>